<keyword evidence="2" id="KW-0732">Signal</keyword>
<proteinExistence type="inferred from homology"/>
<dbReference type="Gene3D" id="3.40.190.10">
    <property type="entry name" value="Periplasmic binding protein-like II"/>
    <property type="match status" value="1"/>
</dbReference>
<dbReference type="InterPro" id="IPR005064">
    <property type="entry name" value="BUG"/>
</dbReference>
<evidence type="ECO:0000313" key="4">
    <source>
        <dbReference type="Proteomes" id="UP001501706"/>
    </source>
</evidence>
<dbReference type="PIRSF" id="PIRSF017082">
    <property type="entry name" value="YflP"/>
    <property type="match status" value="1"/>
</dbReference>
<feature type="chain" id="PRO_5045629359" evidence="2">
    <location>
        <begin position="23"/>
        <end position="323"/>
    </location>
</feature>
<accession>A0ABP3MX93</accession>
<comment type="similarity">
    <text evidence="1">Belongs to the UPF0065 (bug) family.</text>
</comment>
<dbReference type="InterPro" id="IPR042100">
    <property type="entry name" value="Bug_dom1"/>
</dbReference>
<dbReference type="CDD" id="cd07012">
    <property type="entry name" value="PBP2_Bug_TTT"/>
    <property type="match status" value="1"/>
</dbReference>
<dbReference type="Gene3D" id="3.40.190.150">
    <property type="entry name" value="Bordetella uptake gene, domain 1"/>
    <property type="match status" value="1"/>
</dbReference>
<dbReference type="PANTHER" id="PTHR42928:SF5">
    <property type="entry name" value="BLR1237 PROTEIN"/>
    <property type="match status" value="1"/>
</dbReference>
<feature type="signal peptide" evidence="2">
    <location>
        <begin position="1"/>
        <end position="22"/>
    </location>
</feature>
<sequence length="323" mass="34215">MPSLLSRLAASVAALAATSAIAAGYPDKPVRVIVPYVAGSPADMVARKLGEGLAQQLGQSFIVENKAGANGMIGSEFVARAAPDGYTIMLGNMDTHALNPLLYRHIRYEPARDFAPVAQVGTLTAMLIARPDAPFQDARGLIQAAARAPGKLTYGSWGLGSVAHLWGGLLEESGRIQLMHVPYQGTPAAMNALMGSQIDLLFGPPTLALANAKNGRLKILGVTSATRQPQYPDVPTLAEQGFAGYDGTTWFGVFAPAKVPGDVLDRLNQAINRTLDSPAMADTAATLAMTVTPGDRRQLERTMAASREKWGRIIADKKIQLND</sequence>
<evidence type="ECO:0000256" key="1">
    <source>
        <dbReference type="ARBA" id="ARBA00006987"/>
    </source>
</evidence>
<evidence type="ECO:0000256" key="2">
    <source>
        <dbReference type="SAM" id="SignalP"/>
    </source>
</evidence>
<keyword evidence="4" id="KW-1185">Reference proteome</keyword>
<dbReference type="RefSeq" id="WP_279815316.1">
    <property type="nucleotide sequence ID" value="NZ_BAAAEN010000033.1"/>
</dbReference>
<dbReference type="SUPFAM" id="SSF53850">
    <property type="entry name" value="Periplasmic binding protein-like II"/>
    <property type="match status" value="1"/>
</dbReference>
<gene>
    <name evidence="3" type="ORF">GCM10009097_54030</name>
</gene>
<dbReference type="Pfam" id="PF03401">
    <property type="entry name" value="TctC"/>
    <property type="match status" value="1"/>
</dbReference>
<reference evidence="4" key="1">
    <citation type="journal article" date="2019" name="Int. J. Syst. Evol. Microbiol.">
        <title>The Global Catalogue of Microorganisms (GCM) 10K type strain sequencing project: providing services to taxonomists for standard genome sequencing and annotation.</title>
        <authorList>
            <consortium name="The Broad Institute Genomics Platform"/>
            <consortium name="The Broad Institute Genome Sequencing Center for Infectious Disease"/>
            <person name="Wu L."/>
            <person name="Ma J."/>
        </authorList>
    </citation>
    <scope>NUCLEOTIDE SEQUENCE [LARGE SCALE GENOMIC DNA]</scope>
    <source>
        <strain evidence="4">JCM 14330</strain>
    </source>
</reference>
<evidence type="ECO:0000313" key="3">
    <source>
        <dbReference type="EMBL" id="GAA0529740.1"/>
    </source>
</evidence>
<dbReference type="PANTHER" id="PTHR42928">
    <property type="entry name" value="TRICARBOXYLATE-BINDING PROTEIN"/>
    <property type="match status" value="1"/>
</dbReference>
<organism evidence="3 4">
    <name type="scientific">Pigmentiphaga daeguensis</name>
    <dbReference type="NCBI Taxonomy" id="414049"/>
    <lineage>
        <taxon>Bacteria</taxon>
        <taxon>Pseudomonadati</taxon>
        <taxon>Pseudomonadota</taxon>
        <taxon>Betaproteobacteria</taxon>
        <taxon>Burkholderiales</taxon>
        <taxon>Alcaligenaceae</taxon>
        <taxon>Pigmentiphaga</taxon>
    </lineage>
</organism>
<protein>
    <submittedName>
        <fullName evidence="3">Tripartite tricarboxylate transporter substrate binding protein</fullName>
    </submittedName>
</protein>
<comment type="caution">
    <text evidence="3">The sequence shown here is derived from an EMBL/GenBank/DDBJ whole genome shotgun (WGS) entry which is preliminary data.</text>
</comment>
<dbReference type="Proteomes" id="UP001501706">
    <property type="component" value="Unassembled WGS sequence"/>
</dbReference>
<name>A0ABP3MX93_9BURK</name>
<dbReference type="EMBL" id="BAAAEN010000033">
    <property type="protein sequence ID" value="GAA0529740.1"/>
    <property type="molecule type" value="Genomic_DNA"/>
</dbReference>